<dbReference type="Gene3D" id="3.30.420.40">
    <property type="match status" value="1"/>
</dbReference>
<evidence type="ECO:0000256" key="3">
    <source>
        <dbReference type="ARBA" id="ARBA00022840"/>
    </source>
</evidence>
<dbReference type="Proteomes" id="UP000887578">
    <property type="component" value="Unplaced"/>
</dbReference>
<dbReference type="AlphaFoldDB" id="A0A914QMI5"/>
<dbReference type="GO" id="GO:0005524">
    <property type="term" value="F:ATP binding"/>
    <property type="evidence" value="ECO:0007669"/>
    <property type="project" value="UniProtKB-KW"/>
</dbReference>
<dbReference type="Gene3D" id="3.30.30.30">
    <property type="match status" value="1"/>
</dbReference>
<keyword evidence="3" id="KW-0067">ATP-binding</keyword>
<reference evidence="5" key="1">
    <citation type="submission" date="2022-11" db="UniProtKB">
        <authorList>
            <consortium name="WormBaseParasite"/>
        </authorList>
    </citation>
    <scope>IDENTIFICATION</scope>
</reference>
<dbReference type="GO" id="GO:0140662">
    <property type="term" value="F:ATP-dependent protein folding chaperone"/>
    <property type="evidence" value="ECO:0007669"/>
    <property type="project" value="InterPro"/>
</dbReference>
<dbReference type="InterPro" id="IPR013126">
    <property type="entry name" value="Hsp_70_fam"/>
</dbReference>
<protein>
    <submittedName>
        <fullName evidence="5">Uncharacterized protein</fullName>
    </submittedName>
</protein>
<dbReference type="SUPFAM" id="SSF53067">
    <property type="entry name" value="Actin-like ATPase domain"/>
    <property type="match status" value="1"/>
</dbReference>
<name>A0A914QMI5_9BILA</name>
<proteinExistence type="inferred from homology"/>
<dbReference type="Pfam" id="PF00012">
    <property type="entry name" value="HSP70"/>
    <property type="match status" value="1"/>
</dbReference>
<evidence type="ECO:0000313" key="4">
    <source>
        <dbReference type="Proteomes" id="UP000887578"/>
    </source>
</evidence>
<accession>A0A914QMI5</accession>
<keyword evidence="4" id="KW-1185">Reference proteome</keyword>
<evidence type="ECO:0000313" key="5">
    <source>
        <dbReference type="WBParaSite" id="PDA_v2.g31105.t1"/>
    </source>
</evidence>
<organism evidence="4 5">
    <name type="scientific">Panagrolaimus davidi</name>
    <dbReference type="NCBI Taxonomy" id="227884"/>
    <lineage>
        <taxon>Eukaryota</taxon>
        <taxon>Metazoa</taxon>
        <taxon>Ecdysozoa</taxon>
        <taxon>Nematoda</taxon>
        <taxon>Chromadorea</taxon>
        <taxon>Rhabditida</taxon>
        <taxon>Tylenchina</taxon>
        <taxon>Panagrolaimomorpha</taxon>
        <taxon>Panagrolaimoidea</taxon>
        <taxon>Panagrolaimidae</taxon>
        <taxon>Panagrolaimus</taxon>
    </lineage>
</organism>
<keyword evidence="2" id="KW-0547">Nucleotide-binding</keyword>
<evidence type="ECO:0000256" key="1">
    <source>
        <dbReference type="ARBA" id="ARBA00007381"/>
    </source>
</evidence>
<dbReference type="InterPro" id="IPR043129">
    <property type="entry name" value="ATPase_NBD"/>
</dbReference>
<comment type="similarity">
    <text evidence="1">Belongs to the heat shock protein 70 family.</text>
</comment>
<evidence type="ECO:0000256" key="2">
    <source>
        <dbReference type="ARBA" id="ARBA00022741"/>
    </source>
</evidence>
<sequence>MVVGSYLITSTHMRIKDERGSKFIGPNVPLPTGPLTPASLKERVERVFQLVPTKLKTFIIVNSCLTTFEMIQACVEVADKYSDNVMVIPSLLALATFALEDVAKFRNPPPKEVIMIVTITSTFFDFVILRRDLNSIMYVAEFEHFEKLKQFKAKFIHFYNHFYPHSTTFLVHDNVYNVAQELKREFNPENCFIKTFTRYDFILLFGGMLRAMDDRDGFDTRYHIANFSSGYETVTQYRQTFKSHILLKERSPLPCNIYGFNGAPGMINIFYSPECYRMGNKLVSTRRDATTKRVHVLGSAEQVIGCVDERGIPYIKGTSAFKNRKRLKKKIEFKNQNPEKNEPAKEDQIPSVSAVDTETILSLPISSPVNDPPQIKFLFRDNFCAIEVLQNGSSKFLTDSFGNKWTPLYLSMAESTVEIGEKAKNDYEKFPKNVIYDIFEVIGKPLNEIKINPKWGFELIDRDEILHFKIETRFGPRLFPQEMIIAAFLKSMKIQTESNLNVQINEIHLSIHLELTESQKNVFNKAAAKNNIEILSFNVL</sequence>
<dbReference type="WBParaSite" id="PDA_v2.g31105.t1">
    <property type="protein sequence ID" value="PDA_v2.g31105.t1"/>
    <property type="gene ID" value="PDA_v2.g31105"/>
</dbReference>